<dbReference type="Pfam" id="PF06207">
    <property type="entry name" value="DUF1002"/>
    <property type="match status" value="1"/>
</dbReference>
<keyword evidence="1" id="KW-0175">Coiled coil</keyword>
<reference evidence="2" key="1">
    <citation type="submission" date="2022-07" db="EMBL/GenBank/DDBJ databases">
        <title>Enhanced cultured diversity of the mouse gut microbiota enables custom-made synthetic communities.</title>
        <authorList>
            <person name="Afrizal A."/>
        </authorList>
    </citation>
    <scope>NUCLEOTIDE SEQUENCE</scope>
    <source>
        <strain evidence="2">DSM 28593</strain>
    </source>
</reference>
<dbReference type="AlphaFoldDB" id="A0AAE3HEL6"/>
<sequence>MNKHIYRLITMTFIMMLLIMPIGNMVKADEIQPVVSLGADLTKEQEQQILKLMDIQPEDVHLIRVTIQEEAEYLKGTSAIDKIGNKTMSSAYVRELKAGEGIEVETYNINWVTKEMYENALVTAGVKDAKVIAAAPFNVSGTGALTGILKAFEQIKGVKLDESAKKIANEEMVITGDLGEDIGNKEKAAELIKRVKEEVVEKKIKDPEEIKKIIIEIQHDLNIKLNEDQLKQLTQLMKKINNIDINIDDLKKQVSKIGERAKEITENNQEVKSFLGKIVDLFNQLIQSISNMFK</sequence>
<dbReference type="EMBL" id="JANKAS010000004">
    <property type="protein sequence ID" value="MCR1898691.1"/>
    <property type="molecule type" value="Genomic_DNA"/>
</dbReference>
<accession>A0AAE3HEL6</accession>
<evidence type="ECO:0000313" key="2">
    <source>
        <dbReference type="EMBL" id="MCR1898691.1"/>
    </source>
</evidence>
<feature type="coiled-coil region" evidence="1">
    <location>
        <begin position="185"/>
        <end position="267"/>
    </location>
</feature>
<dbReference type="InterPro" id="IPR009343">
    <property type="entry name" value="DUF1002"/>
</dbReference>
<evidence type="ECO:0000256" key="1">
    <source>
        <dbReference type="SAM" id="Coils"/>
    </source>
</evidence>
<protein>
    <submittedName>
        <fullName evidence="2">DUF1002 domain-containing protein</fullName>
    </submittedName>
</protein>
<keyword evidence="3" id="KW-1185">Reference proteome</keyword>
<dbReference type="RefSeq" id="WP_257530279.1">
    <property type="nucleotide sequence ID" value="NZ_JANKAS010000004.1"/>
</dbReference>
<gene>
    <name evidence="2" type="ORF">NSA47_06760</name>
</gene>
<comment type="caution">
    <text evidence="2">The sequence shown here is derived from an EMBL/GenBank/DDBJ whole genome shotgun (WGS) entry which is preliminary data.</text>
</comment>
<proteinExistence type="predicted"/>
<organism evidence="2 3">
    <name type="scientific">Irregularibacter muris</name>
    <dbReference type="NCBI Taxonomy" id="1796619"/>
    <lineage>
        <taxon>Bacteria</taxon>
        <taxon>Bacillati</taxon>
        <taxon>Bacillota</taxon>
        <taxon>Clostridia</taxon>
        <taxon>Eubacteriales</taxon>
        <taxon>Eubacteriaceae</taxon>
        <taxon>Irregularibacter</taxon>
    </lineage>
</organism>
<evidence type="ECO:0000313" key="3">
    <source>
        <dbReference type="Proteomes" id="UP001205748"/>
    </source>
</evidence>
<name>A0AAE3HEL6_9FIRM</name>
<dbReference type="Proteomes" id="UP001205748">
    <property type="component" value="Unassembled WGS sequence"/>
</dbReference>